<dbReference type="Proteomes" id="UP000676649">
    <property type="component" value="Chromosome"/>
</dbReference>
<protein>
    <submittedName>
        <fullName evidence="3">Uncharacterized protein</fullName>
    </submittedName>
</protein>
<evidence type="ECO:0000313" key="4">
    <source>
        <dbReference type="Proteomes" id="UP000676649"/>
    </source>
</evidence>
<evidence type="ECO:0000256" key="2">
    <source>
        <dbReference type="SAM" id="SignalP"/>
    </source>
</evidence>
<keyword evidence="4" id="KW-1185">Reference proteome</keyword>
<dbReference type="RefSeq" id="WP_215584837.1">
    <property type="nucleotide sequence ID" value="NZ_CP073754.1"/>
</dbReference>
<proteinExistence type="predicted"/>
<keyword evidence="1" id="KW-1133">Transmembrane helix</keyword>
<keyword evidence="2" id="KW-0732">Signal</keyword>
<evidence type="ECO:0000256" key="1">
    <source>
        <dbReference type="SAM" id="Phobius"/>
    </source>
</evidence>
<keyword evidence="1" id="KW-0812">Transmembrane</keyword>
<organism evidence="3 4">
    <name type="scientific">Methylomonas paludis</name>
    <dbReference type="NCBI Taxonomy" id="1173101"/>
    <lineage>
        <taxon>Bacteria</taxon>
        <taxon>Pseudomonadati</taxon>
        <taxon>Pseudomonadota</taxon>
        <taxon>Gammaproteobacteria</taxon>
        <taxon>Methylococcales</taxon>
        <taxon>Methylococcaceae</taxon>
        <taxon>Methylomonas</taxon>
    </lineage>
</organism>
<dbReference type="KEGG" id="mpad:KEF85_08120"/>
<evidence type="ECO:0000313" key="3">
    <source>
        <dbReference type="EMBL" id="QWF72397.1"/>
    </source>
</evidence>
<feature type="signal peptide" evidence="2">
    <location>
        <begin position="1"/>
        <end position="38"/>
    </location>
</feature>
<accession>A0A975MQZ9</accession>
<keyword evidence="1" id="KW-0472">Membrane</keyword>
<feature type="chain" id="PRO_5037883005" evidence="2">
    <location>
        <begin position="39"/>
        <end position="185"/>
    </location>
</feature>
<sequence length="185" mass="19583">MKNNKLLTSFHMKSKSVLLRSLTLNLLLILPAATPVNAMSTWESLDLIKSGCPAGSEQYQKLNALKTQISQAETVDAARIMALTPTNAALSALDNAYTLLPFSDELAGAKDRLSAVRSRIILASSQAQVADEFSGMLLAGLDDDKQAHVSVGKTGCNYSTGETIAIVIGLILGIIPGLILLVVLC</sequence>
<feature type="transmembrane region" description="Helical" evidence="1">
    <location>
        <begin position="164"/>
        <end position="184"/>
    </location>
</feature>
<gene>
    <name evidence="3" type="ORF">KEF85_08120</name>
</gene>
<dbReference type="EMBL" id="CP073754">
    <property type="protein sequence ID" value="QWF72397.1"/>
    <property type="molecule type" value="Genomic_DNA"/>
</dbReference>
<name>A0A975MQZ9_9GAMM</name>
<dbReference type="AlphaFoldDB" id="A0A975MQZ9"/>
<reference evidence="3" key="1">
    <citation type="submission" date="2021-04" db="EMBL/GenBank/DDBJ databases">
        <title>Draft genome sequence data of methanotrophic Methylovulum sp. strain S1L and Methylomonas sp. strain S2AM isolated from boreal lake water columns.</title>
        <authorList>
            <person name="Rissanen A.J."/>
            <person name="Mangayil R."/>
            <person name="Svenning M.M."/>
            <person name="Khanongnuch R."/>
        </authorList>
    </citation>
    <scope>NUCLEOTIDE SEQUENCE</scope>
    <source>
        <strain evidence="3">S2AM</strain>
    </source>
</reference>